<dbReference type="EMBL" id="CAJHNH020006257">
    <property type="protein sequence ID" value="CAG5133486.1"/>
    <property type="molecule type" value="Genomic_DNA"/>
</dbReference>
<feature type="non-terminal residue" evidence="2">
    <location>
        <position position="154"/>
    </location>
</feature>
<feature type="compositionally biased region" description="Basic and acidic residues" evidence="1">
    <location>
        <begin position="83"/>
        <end position="96"/>
    </location>
</feature>
<dbReference type="Proteomes" id="UP000678393">
    <property type="component" value="Unassembled WGS sequence"/>
</dbReference>
<keyword evidence="3" id="KW-1185">Reference proteome</keyword>
<gene>
    <name evidence="2" type="ORF">CUNI_LOCUS19044</name>
</gene>
<evidence type="ECO:0000313" key="3">
    <source>
        <dbReference type="Proteomes" id="UP000678393"/>
    </source>
</evidence>
<feature type="compositionally biased region" description="Low complexity" evidence="1">
    <location>
        <begin position="15"/>
        <end position="26"/>
    </location>
</feature>
<dbReference type="AlphaFoldDB" id="A0A8S4A329"/>
<evidence type="ECO:0000256" key="1">
    <source>
        <dbReference type="SAM" id="MobiDB-lite"/>
    </source>
</evidence>
<name>A0A8S4A329_9EUPU</name>
<feature type="region of interest" description="Disordered" evidence="1">
    <location>
        <begin position="77"/>
        <end position="105"/>
    </location>
</feature>
<organism evidence="2 3">
    <name type="scientific">Candidula unifasciata</name>
    <dbReference type="NCBI Taxonomy" id="100452"/>
    <lineage>
        <taxon>Eukaryota</taxon>
        <taxon>Metazoa</taxon>
        <taxon>Spiralia</taxon>
        <taxon>Lophotrochozoa</taxon>
        <taxon>Mollusca</taxon>
        <taxon>Gastropoda</taxon>
        <taxon>Heterobranchia</taxon>
        <taxon>Euthyneura</taxon>
        <taxon>Panpulmonata</taxon>
        <taxon>Eupulmonata</taxon>
        <taxon>Stylommatophora</taxon>
        <taxon>Helicina</taxon>
        <taxon>Helicoidea</taxon>
        <taxon>Geomitridae</taxon>
        <taxon>Candidula</taxon>
    </lineage>
</organism>
<feature type="non-terminal residue" evidence="2">
    <location>
        <position position="1"/>
    </location>
</feature>
<dbReference type="OrthoDB" id="6145144at2759"/>
<accession>A0A8S4A329</accession>
<sequence>DRRPDLVGHHGGFGHLVSSGSGSFSSAPRLSHTPAGAADFQPPYFPPPYQPQQAMDFHHHQVDPYSHVNPFQQSSQHYNQLHPSDRGMLGRRDDPLNMHPGLGGYDSRRSDYMAGLRRSDILHHGSHHGLGLDQDPSLLSLHGNPLGGMEDASQ</sequence>
<evidence type="ECO:0000313" key="2">
    <source>
        <dbReference type="EMBL" id="CAG5133486.1"/>
    </source>
</evidence>
<comment type="caution">
    <text evidence="2">The sequence shown here is derived from an EMBL/GenBank/DDBJ whole genome shotgun (WGS) entry which is preliminary data.</text>
</comment>
<feature type="region of interest" description="Disordered" evidence="1">
    <location>
        <begin position="1"/>
        <end position="35"/>
    </location>
</feature>
<reference evidence="2" key="1">
    <citation type="submission" date="2021-04" db="EMBL/GenBank/DDBJ databases">
        <authorList>
            <consortium name="Molecular Ecology Group"/>
        </authorList>
    </citation>
    <scope>NUCLEOTIDE SEQUENCE</scope>
</reference>
<protein>
    <submittedName>
        <fullName evidence="2">Uncharacterized protein</fullName>
    </submittedName>
</protein>
<proteinExistence type="predicted"/>